<evidence type="ECO:0000313" key="3">
    <source>
        <dbReference type="Proteomes" id="UP000765509"/>
    </source>
</evidence>
<dbReference type="EMBL" id="AVOT02073728">
    <property type="protein sequence ID" value="MBW0563110.1"/>
    <property type="molecule type" value="Genomic_DNA"/>
</dbReference>
<organism evidence="2 3">
    <name type="scientific">Austropuccinia psidii MF-1</name>
    <dbReference type="NCBI Taxonomy" id="1389203"/>
    <lineage>
        <taxon>Eukaryota</taxon>
        <taxon>Fungi</taxon>
        <taxon>Dikarya</taxon>
        <taxon>Basidiomycota</taxon>
        <taxon>Pucciniomycotina</taxon>
        <taxon>Pucciniomycetes</taxon>
        <taxon>Pucciniales</taxon>
        <taxon>Sphaerophragmiaceae</taxon>
        <taxon>Austropuccinia</taxon>
    </lineage>
</organism>
<accession>A0A9Q3JKB4</accession>
<dbReference type="OrthoDB" id="3253623at2759"/>
<evidence type="ECO:0000256" key="1">
    <source>
        <dbReference type="SAM" id="MobiDB-lite"/>
    </source>
</evidence>
<comment type="caution">
    <text evidence="2">The sequence shown here is derived from an EMBL/GenBank/DDBJ whole genome shotgun (WGS) entry which is preliminary data.</text>
</comment>
<gene>
    <name evidence="2" type="ORF">O181_102825</name>
</gene>
<reference evidence="2" key="1">
    <citation type="submission" date="2021-03" db="EMBL/GenBank/DDBJ databases">
        <title>Draft genome sequence of rust myrtle Austropuccinia psidii MF-1, a brazilian biotype.</title>
        <authorList>
            <person name="Quecine M.C."/>
            <person name="Pachon D.M.R."/>
            <person name="Bonatelli M.L."/>
            <person name="Correr F.H."/>
            <person name="Franceschini L.M."/>
            <person name="Leite T.F."/>
            <person name="Margarido G.R.A."/>
            <person name="Almeida C.A."/>
            <person name="Ferrarezi J.A."/>
            <person name="Labate C.A."/>
        </authorList>
    </citation>
    <scope>NUCLEOTIDE SEQUENCE</scope>
    <source>
        <strain evidence="2">MF-1</strain>
    </source>
</reference>
<dbReference type="AlphaFoldDB" id="A0A9Q3JKB4"/>
<evidence type="ECO:0000313" key="2">
    <source>
        <dbReference type="EMBL" id="MBW0563110.1"/>
    </source>
</evidence>
<dbReference type="Proteomes" id="UP000765509">
    <property type="component" value="Unassembled WGS sequence"/>
</dbReference>
<protein>
    <submittedName>
        <fullName evidence="2">Uncharacterized protein</fullName>
    </submittedName>
</protein>
<keyword evidence="3" id="KW-1185">Reference proteome</keyword>
<feature type="region of interest" description="Disordered" evidence="1">
    <location>
        <begin position="65"/>
        <end position="97"/>
    </location>
</feature>
<feature type="compositionally biased region" description="Basic and acidic residues" evidence="1">
    <location>
        <begin position="68"/>
        <end position="79"/>
    </location>
</feature>
<proteinExistence type="predicted"/>
<sequence length="228" mass="26445">MEPKRDLCVCTKCINHKFLDDSGISRQGRYVHPSTRRRHWNRNSQPVNQSMENKLMGLLLDGFPDLTSQDRKDRRRDTEIQDTPDSEQSENRGYDPPRDLLVLEHLDTIFKDQWGIKKNRIKPKRPISVFASQSFSEWLEWFLILPEVESFIEDWPQSLVPNSTDVVDYCHLASWNSLRSDMGKIENSLLLLFSLFVDWFNPLGNKITGKQSSLGILALTCLNLPPSV</sequence>
<name>A0A9Q3JKB4_9BASI</name>